<evidence type="ECO:0000313" key="1">
    <source>
        <dbReference type="EMBL" id="MFC3809261.1"/>
    </source>
</evidence>
<accession>A0ABV7YQX6</accession>
<proteinExistence type="predicted"/>
<organism evidence="1 2">
    <name type="scientific">Lacihabitans lacunae</name>
    <dbReference type="NCBI Taxonomy" id="1028214"/>
    <lineage>
        <taxon>Bacteria</taxon>
        <taxon>Pseudomonadati</taxon>
        <taxon>Bacteroidota</taxon>
        <taxon>Cytophagia</taxon>
        <taxon>Cytophagales</taxon>
        <taxon>Leadbetterellaceae</taxon>
        <taxon>Lacihabitans</taxon>
    </lineage>
</organism>
<protein>
    <recommendedName>
        <fullName evidence="3">SRPBCC family protein</fullName>
    </recommendedName>
</protein>
<dbReference type="EMBL" id="JBHRYQ010000001">
    <property type="protein sequence ID" value="MFC3809261.1"/>
    <property type="molecule type" value="Genomic_DNA"/>
</dbReference>
<reference evidence="2" key="1">
    <citation type="journal article" date="2019" name="Int. J. Syst. Evol. Microbiol.">
        <title>The Global Catalogue of Microorganisms (GCM) 10K type strain sequencing project: providing services to taxonomists for standard genome sequencing and annotation.</title>
        <authorList>
            <consortium name="The Broad Institute Genomics Platform"/>
            <consortium name="The Broad Institute Genome Sequencing Center for Infectious Disease"/>
            <person name="Wu L."/>
            <person name="Ma J."/>
        </authorList>
    </citation>
    <scope>NUCLEOTIDE SEQUENCE [LARGE SCALE GENOMIC DNA]</scope>
    <source>
        <strain evidence="2">CECT 7956</strain>
    </source>
</reference>
<evidence type="ECO:0000313" key="2">
    <source>
        <dbReference type="Proteomes" id="UP001595616"/>
    </source>
</evidence>
<keyword evidence="2" id="KW-1185">Reference proteome</keyword>
<comment type="caution">
    <text evidence="1">The sequence shown here is derived from an EMBL/GenBank/DDBJ whole genome shotgun (WGS) entry which is preliminary data.</text>
</comment>
<sequence length="144" mass="17294">MKFKSQYHFKGEIAKIQPYFSDLKVYGKLHPLIRTVKELKTQDASVSLFEVSERPFGWVPIQVRYQALVKKHKNLIGFQIKKLPFTKLNFNYEFIEITEKEFEIKFRVYMKSRMIGSRLFFKKMITAQNQLMNNVLLEIYQSEK</sequence>
<dbReference type="Proteomes" id="UP001595616">
    <property type="component" value="Unassembled WGS sequence"/>
</dbReference>
<evidence type="ECO:0008006" key="3">
    <source>
        <dbReference type="Google" id="ProtNLM"/>
    </source>
</evidence>
<gene>
    <name evidence="1" type="ORF">ACFOOI_01225</name>
</gene>
<dbReference type="RefSeq" id="WP_379834074.1">
    <property type="nucleotide sequence ID" value="NZ_JBHRYQ010000001.1"/>
</dbReference>
<name>A0ABV7YQX6_9BACT</name>